<organism evidence="1 2">
    <name type="scientific">Camelina sativa</name>
    <name type="common">False flax</name>
    <name type="synonym">Myagrum sativum</name>
    <dbReference type="NCBI Taxonomy" id="90675"/>
    <lineage>
        <taxon>Eukaryota</taxon>
        <taxon>Viridiplantae</taxon>
        <taxon>Streptophyta</taxon>
        <taxon>Embryophyta</taxon>
        <taxon>Tracheophyta</taxon>
        <taxon>Spermatophyta</taxon>
        <taxon>Magnoliopsida</taxon>
        <taxon>eudicotyledons</taxon>
        <taxon>Gunneridae</taxon>
        <taxon>Pentapetalae</taxon>
        <taxon>rosids</taxon>
        <taxon>malvids</taxon>
        <taxon>Brassicales</taxon>
        <taxon>Brassicaceae</taxon>
        <taxon>Camelineae</taxon>
        <taxon>Camelina</taxon>
    </lineage>
</organism>
<reference evidence="1" key="1">
    <citation type="journal article" date="2014" name="Nat. Commun.">
        <title>The emerging biofuel crop Camelina sativa retains a highly undifferentiated hexaploid genome structure.</title>
        <authorList>
            <person name="Kagale S."/>
            <person name="Koh C."/>
            <person name="Nixon J."/>
            <person name="Bollina V."/>
            <person name="Clarke W.E."/>
            <person name="Tuteja R."/>
            <person name="Spillane C."/>
            <person name="Robinson S.J."/>
            <person name="Links M.G."/>
            <person name="Clarke C."/>
            <person name="Higgins E.E."/>
            <person name="Huebert T."/>
            <person name="Sharpe A.G."/>
            <person name="Parkin I.A."/>
        </authorList>
    </citation>
    <scope>NUCLEOTIDE SEQUENCE [LARGE SCALE GENOMIC DNA]</scope>
    <source>
        <strain evidence="1">cv. DH55</strain>
    </source>
</reference>
<keyword evidence="1" id="KW-1185">Reference proteome</keyword>
<dbReference type="RefSeq" id="XP_010429149.1">
    <property type="nucleotide sequence ID" value="XM_010430847.2"/>
</dbReference>
<name>A0ABM0TP17_CAMSA</name>
<evidence type="ECO:0000313" key="1">
    <source>
        <dbReference type="Proteomes" id="UP000694864"/>
    </source>
</evidence>
<dbReference type="GeneID" id="104713673"/>
<gene>
    <name evidence="2" type="primary">LOC104713673</name>
</gene>
<proteinExistence type="predicted"/>
<accession>A0ABM0TP17</accession>
<dbReference type="Proteomes" id="UP000694864">
    <property type="component" value="Chromosome 9"/>
</dbReference>
<evidence type="ECO:0000313" key="2">
    <source>
        <dbReference type="RefSeq" id="XP_010429149.1"/>
    </source>
</evidence>
<protein>
    <submittedName>
        <fullName evidence="2">Uncharacterized protein LOC104713673</fullName>
    </submittedName>
</protein>
<reference evidence="2" key="2">
    <citation type="submission" date="2025-08" db="UniProtKB">
        <authorList>
            <consortium name="RefSeq"/>
        </authorList>
    </citation>
    <scope>IDENTIFICATION</scope>
    <source>
        <tissue evidence="2">Leaf</tissue>
    </source>
</reference>
<sequence length="132" mass="15083">MSLAHEYPCRREALMFYIVTMRTDKTMKTFKDAVIGCFKKSFPTLFLSTISKLRVVEFLLLLAGCKRLKMLLGLLKKLGKPYPVNTMVMLLAASIKMIIAIIHKLLTQQVSMVFTLQNLKMLNQHTISMEAP</sequence>